<keyword evidence="6" id="KW-0234">DNA repair</keyword>
<dbReference type="PANTHER" id="PTHR11059:SF0">
    <property type="entry name" value="DNA REPAIR PROTEIN RECN"/>
    <property type="match status" value="1"/>
</dbReference>
<accession>A0A2G6KE71</accession>
<dbReference type="Proteomes" id="UP000230914">
    <property type="component" value="Unassembled WGS sequence"/>
</dbReference>
<protein>
    <recommendedName>
        <fullName evidence="2">DNA repair protein RecN</fullName>
    </recommendedName>
    <alternativeName>
        <fullName evidence="7">Recombination protein N</fullName>
    </alternativeName>
</protein>
<proteinExistence type="inferred from homology"/>
<evidence type="ECO:0000256" key="1">
    <source>
        <dbReference type="ARBA" id="ARBA00009441"/>
    </source>
</evidence>
<dbReference type="SUPFAM" id="SSF52540">
    <property type="entry name" value="P-loop containing nucleoside triphosphate hydrolases"/>
    <property type="match status" value="1"/>
</dbReference>
<keyword evidence="4" id="KW-0227">DNA damage</keyword>
<dbReference type="GO" id="GO:0009432">
    <property type="term" value="P:SOS response"/>
    <property type="evidence" value="ECO:0007669"/>
    <property type="project" value="TreeGrafter"/>
</dbReference>
<dbReference type="EMBL" id="PDSL01000028">
    <property type="protein sequence ID" value="PIE33690.1"/>
    <property type="molecule type" value="Genomic_DNA"/>
</dbReference>
<dbReference type="GO" id="GO:0006281">
    <property type="term" value="P:DNA repair"/>
    <property type="evidence" value="ECO:0007669"/>
    <property type="project" value="UniProtKB-KW"/>
</dbReference>
<evidence type="ECO:0000256" key="7">
    <source>
        <dbReference type="ARBA" id="ARBA00033408"/>
    </source>
</evidence>
<dbReference type="AlphaFoldDB" id="A0A2G6KE71"/>
<dbReference type="InterPro" id="IPR004604">
    <property type="entry name" value="DNA_recomb/repair_RecN"/>
</dbReference>
<evidence type="ECO:0000313" key="9">
    <source>
        <dbReference type="Proteomes" id="UP000230914"/>
    </source>
</evidence>
<dbReference type="GO" id="GO:0043590">
    <property type="term" value="C:bacterial nucleoid"/>
    <property type="evidence" value="ECO:0007669"/>
    <property type="project" value="TreeGrafter"/>
</dbReference>
<comment type="caution">
    <text evidence="8">The sequence shown here is derived from an EMBL/GenBank/DDBJ whole genome shotgun (WGS) entry which is preliminary data.</text>
</comment>
<evidence type="ECO:0000256" key="5">
    <source>
        <dbReference type="ARBA" id="ARBA00022840"/>
    </source>
</evidence>
<feature type="non-terminal residue" evidence="8">
    <location>
        <position position="1"/>
    </location>
</feature>
<dbReference type="GO" id="GO:0005524">
    <property type="term" value="F:ATP binding"/>
    <property type="evidence" value="ECO:0007669"/>
    <property type="project" value="UniProtKB-KW"/>
</dbReference>
<organism evidence="8 9">
    <name type="scientific">Ilumatobacter coccineus</name>
    <dbReference type="NCBI Taxonomy" id="467094"/>
    <lineage>
        <taxon>Bacteria</taxon>
        <taxon>Bacillati</taxon>
        <taxon>Actinomycetota</taxon>
        <taxon>Acidimicrobiia</taxon>
        <taxon>Acidimicrobiales</taxon>
        <taxon>Ilumatobacteraceae</taxon>
        <taxon>Ilumatobacter</taxon>
    </lineage>
</organism>
<evidence type="ECO:0000313" key="8">
    <source>
        <dbReference type="EMBL" id="PIE33690.1"/>
    </source>
</evidence>
<dbReference type="CDD" id="cd03241">
    <property type="entry name" value="ABC_RecN"/>
    <property type="match status" value="1"/>
</dbReference>
<evidence type="ECO:0000256" key="2">
    <source>
        <dbReference type="ARBA" id="ARBA00021315"/>
    </source>
</evidence>
<dbReference type="InterPro" id="IPR027417">
    <property type="entry name" value="P-loop_NTPase"/>
</dbReference>
<keyword evidence="5" id="KW-0067">ATP-binding</keyword>
<gene>
    <name evidence="8" type="ORF">CSA55_01855</name>
</gene>
<evidence type="ECO:0000256" key="3">
    <source>
        <dbReference type="ARBA" id="ARBA00022741"/>
    </source>
</evidence>
<dbReference type="PANTHER" id="PTHR11059">
    <property type="entry name" value="DNA REPAIR PROTEIN RECN"/>
    <property type="match status" value="1"/>
</dbReference>
<name>A0A2G6KE71_9ACTN</name>
<keyword evidence="3" id="KW-0547">Nucleotide-binding</keyword>
<evidence type="ECO:0000256" key="6">
    <source>
        <dbReference type="ARBA" id="ARBA00023204"/>
    </source>
</evidence>
<comment type="similarity">
    <text evidence="1">Belongs to the RecN family.</text>
</comment>
<dbReference type="GO" id="GO:0006310">
    <property type="term" value="P:DNA recombination"/>
    <property type="evidence" value="ECO:0007669"/>
    <property type="project" value="InterPro"/>
</dbReference>
<reference evidence="8 9" key="1">
    <citation type="submission" date="2017-10" db="EMBL/GenBank/DDBJ databases">
        <title>Novel microbial diversity and functional potential in the marine mammal oral microbiome.</title>
        <authorList>
            <person name="Dudek N.K."/>
            <person name="Sun C.L."/>
            <person name="Burstein D."/>
            <person name="Kantor R.S."/>
            <person name="Aliaga Goltsman D.S."/>
            <person name="Bik E.M."/>
            <person name="Thomas B.C."/>
            <person name="Banfield J.F."/>
            <person name="Relman D.A."/>
        </authorList>
    </citation>
    <scope>NUCLEOTIDE SEQUENCE [LARGE SCALE GENOMIC DNA]</scope>
    <source>
        <strain evidence="8">DOLJORAL78_61_10</strain>
    </source>
</reference>
<sequence length="170" mass="17819">IQTHLRDLAMSQAMVSIEVGGDDPADEVTFLLSANPGSPPRPLTKVASGGELARVMLAIRLNMIDDDGATLVFDEVDAGIGGTAAISVGSALAHLGERHQVIVVTHLAQVAAQADHQIRIVKRSDGQSTLTKVVPVSGEDRVVELARMLAGTVTDRALDHARDLLASSET</sequence>
<dbReference type="Gene3D" id="3.40.50.300">
    <property type="entry name" value="P-loop containing nucleotide triphosphate hydrolases"/>
    <property type="match status" value="1"/>
</dbReference>
<evidence type="ECO:0000256" key="4">
    <source>
        <dbReference type="ARBA" id="ARBA00022763"/>
    </source>
</evidence>